<dbReference type="AlphaFoldDB" id="A0A2G8S7G8"/>
<accession>A0A2G8S7G8</accession>
<evidence type="ECO:0000256" key="1">
    <source>
        <dbReference type="SAM" id="MobiDB-lite"/>
    </source>
</evidence>
<name>A0A2G8S7G8_9APHY</name>
<gene>
    <name evidence="2" type="ORF">GSI_08115</name>
</gene>
<keyword evidence="3" id="KW-1185">Reference proteome</keyword>
<feature type="region of interest" description="Disordered" evidence="1">
    <location>
        <begin position="188"/>
        <end position="238"/>
    </location>
</feature>
<comment type="caution">
    <text evidence="2">The sequence shown here is derived from an EMBL/GenBank/DDBJ whole genome shotgun (WGS) entry which is preliminary data.</text>
</comment>
<dbReference type="OrthoDB" id="2122982at2759"/>
<reference evidence="2 3" key="1">
    <citation type="journal article" date="2015" name="Sci. Rep.">
        <title>Chromosome-level genome map provides insights into diverse defense mechanisms in the medicinal fungus Ganoderma sinense.</title>
        <authorList>
            <person name="Zhu Y."/>
            <person name="Xu J."/>
            <person name="Sun C."/>
            <person name="Zhou S."/>
            <person name="Xu H."/>
            <person name="Nelson D.R."/>
            <person name="Qian J."/>
            <person name="Song J."/>
            <person name="Luo H."/>
            <person name="Xiang L."/>
            <person name="Li Y."/>
            <person name="Xu Z."/>
            <person name="Ji A."/>
            <person name="Wang L."/>
            <person name="Lu S."/>
            <person name="Hayward A."/>
            <person name="Sun W."/>
            <person name="Li X."/>
            <person name="Schwartz D.C."/>
            <person name="Wang Y."/>
            <person name="Chen S."/>
        </authorList>
    </citation>
    <scope>NUCLEOTIDE SEQUENCE [LARGE SCALE GENOMIC DNA]</scope>
    <source>
        <strain evidence="2 3">ZZ0214-1</strain>
    </source>
</reference>
<feature type="compositionally biased region" description="Basic residues" evidence="1">
    <location>
        <begin position="224"/>
        <end position="238"/>
    </location>
</feature>
<dbReference type="Proteomes" id="UP000230002">
    <property type="component" value="Unassembled WGS sequence"/>
</dbReference>
<evidence type="ECO:0000313" key="3">
    <source>
        <dbReference type="Proteomes" id="UP000230002"/>
    </source>
</evidence>
<dbReference type="EMBL" id="AYKW01000019">
    <property type="protein sequence ID" value="PIL29677.1"/>
    <property type="molecule type" value="Genomic_DNA"/>
</dbReference>
<protein>
    <submittedName>
        <fullName evidence="2">Uncharacterized protein</fullName>
    </submittedName>
</protein>
<evidence type="ECO:0000313" key="2">
    <source>
        <dbReference type="EMBL" id="PIL29677.1"/>
    </source>
</evidence>
<proteinExistence type="predicted"/>
<sequence>MTATRRVTEPLFISLQWQEKFTDTATQVECVGHNRSAIFEFELQIHVSVGITAANVALGGMSAGIHRLNENVGKLMEIVFMRMPSAEEREVASLQPSRTKNMIVVELRREMGKDVEQLLADNKYFEQKFKFEVVQMQIREIKESIEHESDRVVHILRNSPHERIVATPPSGILWSLHPPRRQRIRTKSAPSALEAGPQPCHQIRNGTEPDFEPSRAVGATPGVRIRRKQGTTPRRLRK</sequence>
<organism evidence="2 3">
    <name type="scientific">Ganoderma sinense ZZ0214-1</name>
    <dbReference type="NCBI Taxonomy" id="1077348"/>
    <lineage>
        <taxon>Eukaryota</taxon>
        <taxon>Fungi</taxon>
        <taxon>Dikarya</taxon>
        <taxon>Basidiomycota</taxon>
        <taxon>Agaricomycotina</taxon>
        <taxon>Agaricomycetes</taxon>
        <taxon>Polyporales</taxon>
        <taxon>Polyporaceae</taxon>
        <taxon>Ganoderma</taxon>
    </lineage>
</organism>
<dbReference type="STRING" id="1077348.A0A2G8S7G8"/>